<dbReference type="SUPFAM" id="SSF103370">
    <property type="entry name" value="NinB"/>
    <property type="match status" value="1"/>
</dbReference>
<dbReference type="RefSeq" id="YP_010738113.1">
    <property type="nucleotide sequence ID" value="NC_073022.1"/>
</dbReference>
<dbReference type="InterPro" id="IPR036619">
    <property type="entry name" value="NinB_sf"/>
</dbReference>
<organism evidence="1 2">
    <name type="scientific">Hafnia phage yong1</name>
    <dbReference type="NCBI Taxonomy" id="2719181"/>
    <lineage>
        <taxon>Viruses</taxon>
        <taxon>Duplodnaviria</taxon>
        <taxon>Heunggongvirae</taxon>
        <taxon>Uroviricota</taxon>
        <taxon>Caudoviricetes</taxon>
        <taxon>Hafyongvirus</taxon>
        <taxon>Hafyongvirus yong1</taxon>
    </lineage>
</organism>
<evidence type="ECO:0000313" key="2">
    <source>
        <dbReference type="Proteomes" id="UP000509192"/>
    </source>
</evidence>
<protein>
    <submittedName>
        <fullName evidence="1">NinB</fullName>
    </submittedName>
</protein>
<dbReference type="EMBL" id="MT135176">
    <property type="protein sequence ID" value="QIQ67989.1"/>
    <property type="molecule type" value="Genomic_DNA"/>
</dbReference>
<dbReference type="GeneID" id="79578097"/>
<evidence type="ECO:0000313" key="1">
    <source>
        <dbReference type="EMBL" id="QIQ67989.1"/>
    </source>
</evidence>
<proteinExistence type="predicted"/>
<dbReference type="InterPro" id="IPR008711">
    <property type="entry name" value="Recombinase_NinB"/>
</dbReference>
<dbReference type="Proteomes" id="UP000509192">
    <property type="component" value="Segment"/>
</dbReference>
<keyword evidence="2" id="KW-1185">Reference proteome</keyword>
<accession>A0A7D2HH00</accession>
<name>A0A7D2HH00_9CAUD</name>
<dbReference type="KEGG" id="vg:79578097"/>
<sequence>MKRTTFYLRDGTIKQNLKNFIDSLPTDEKFPLVVTIGDAPRNLPQNDKFHAICGDVSKQISLGDMWLRDWQWKNVFVSGHWMVENNANESPLIQGIEGEWLNIRESTAQMGKKRMGSLIEYATAYSVNNGVKLRDVRYSGDFYGRAA</sequence>
<dbReference type="Gene3D" id="1.10.3790.10">
    <property type="entry name" value="NinB"/>
    <property type="match status" value="1"/>
</dbReference>
<reference evidence="1 2" key="1">
    <citation type="submission" date="2020-02" db="EMBL/GenBank/DDBJ databases">
        <authorList>
            <person name="Li D."/>
            <person name="Pan L."/>
            <person name="Qin W."/>
            <person name="Xu L."/>
            <person name="Lin W."/>
            <person name="Yang J."/>
            <person name="Hong B."/>
            <person name="Xu B."/>
        </authorList>
    </citation>
    <scope>NUCLEOTIDE SEQUENCE [LARGE SCALE GENOMIC DNA]</scope>
</reference>
<dbReference type="Pfam" id="PF05772">
    <property type="entry name" value="NinB"/>
    <property type="match status" value="1"/>
</dbReference>